<proteinExistence type="predicted"/>
<protein>
    <submittedName>
        <fullName evidence="2">Uncharacterized protein LOC132799572 isoform X1</fullName>
    </submittedName>
</protein>
<evidence type="ECO:0000313" key="1">
    <source>
        <dbReference type="Proteomes" id="UP001652623"/>
    </source>
</evidence>
<accession>A0ABM3ZTI4</accession>
<sequence>MIQNPLLSQGRPSGKSLTTFEYPNSVTNNEINISQARVNLGPPKAHHSKYKPNTPVQIHVHISQTYHMRAARKNQKRFAYRRGSKWQPFKTRDTGGNKRGNQGICVLKKKKRGQGTQKDWDCSMSLTVWLWYKTKGCGPDVREYLEKQYGVVFSKLVLDAKC</sequence>
<name>A0ABM3ZTI4_ZIZJJ</name>
<evidence type="ECO:0000313" key="2">
    <source>
        <dbReference type="RefSeq" id="XP_060667768.1"/>
    </source>
</evidence>
<dbReference type="GeneID" id="132799572"/>
<reference evidence="2" key="1">
    <citation type="submission" date="2025-08" db="UniProtKB">
        <authorList>
            <consortium name="RefSeq"/>
        </authorList>
    </citation>
    <scope>IDENTIFICATION</scope>
    <source>
        <tissue evidence="2">Seedling</tissue>
    </source>
</reference>
<keyword evidence="1" id="KW-1185">Reference proteome</keyword>
<organism evidence="1 2">
    <name type="scientific">Ziziphus jujuba</name>
    <name type="common">Chinese jujube</name>
    <name type="synonym">Ziziphus sativa</name>
    <dbReference type="NCBI Taxonomy" id="326968"/>
    <lineage>
        <taxon>Eukaryota</taxon>
        <taxon>Viridiplantae</taxon>
        <taxon>Streptophyta</taxon>
        <taxon>Embryophyta</taxon>
        <taxon>Tracheophyta</taxon>
        <taxon>Spermatophyta</taxon>
        <taxon>Magnoliopsida</taxon>
        <taxon>eudicotyledons</taxon>
        <taxon>Gunneridae</taxon>
        <taxon>Pentapetalae</taxon>
        <taxon>rosids</taxon>
        <taxon>fabids</taxon>
        <taxon>Rosales</taxon>
        <taxon>Rhamnaceae</taxon>
        <taxon>Paliureae</taxon>
        <taxon>Ziziphus</taxon>
    </lineage>
</organism>
<gene>
    <name evidence="2" type="primary">LOC132799572</name>
</gene>
<dbReference type="RefSeq" id="XP_060667768.1">
    <property type="nucleotide sequence ID" value="XM_060811785.1"/>
</dbReference>
<dbReference type="Proteomes" id="UP001652623">
    <property type="component" value="Chromosome 10"/>
</dbReference>